<accession>A0A8H6YPC9</accession>
<evidence type="ECO:0000313" key="2">
    <source>
        <dbReference type="Proteomes" id="UP000620124"/>
    </source>
</evidence>
<organism evidence="1 2">
    <name type="scientific">Mycena venus</name>
    <dbReference type="NCBI Taxonomy" id="2733690"/>
    <lineage>
        <taxon>Eukaryota</taxon>
        <taxon>Fungi</taxon>
        <taxon>Dikarya</taxon>
        <taxon>Basidiomycota</taxon>
        <taxon>Agaricomycotina</taxon>
        <taxon>Agaricomycetes</taxon>
        <taxon>Agaricomycetidae</taxon>
        <taxon>Agaricales</taxon>
        <taxon>Marasmiineae</taxon>
        <taxon>Mycenaceae</taxon>
        <taxon>Mycena</taxon>
    </lineage>
</organism>
<reference evidence="1" key="1">
    <citation type="submission" date="2020-05" db="EMBL/GenBank/DDBJ databases">
        <title>Mycena genomes resolve the evolution of fungal bioluminescence.</title>
        <authorList>
            <person name="Tsai I.J."/>
        </authorList>
    </citation>
    <scope>NUCLEOTIDE SEQUENCE</scope>
    <source>
        <strain evidence="1">CCC161011</strain>
    </source>
</reference>
<comment type="caution">
    <text evidence="1">The sequence shown here is derived from an EMBL/GenBank/DDBJ whole genome shotgun (WGS) entry which is preliminary data.</text>
</comment>
<proteinExistence type="predicted"/>
<keyword evidence="2" id="KW-1185">Reference proteome</keyword>
<protein>
    <submittedName>
        <fullName evidence="1">Uncharacterized protein</fullName>
    </submittedName>
</protein>
<dbReference type="AlphaFoldDB" id="A0A8H6YPC9"/>
<name>A0A8H6YPC9_9AGAR</name>
<gene>
    <name evidence="1" type="ORF">MVEN_00551300</name>
</gene>
<dbReference type="Proteomes" id="UP000620124">
    <property type="component" value="Unassembled WGS sequence"/>
</dbReference>
<sequence>MARPSVSIELSTSRISRLLRPLRTKCIALAAVHPTSSATTSTYGSKPCSVQPHLLEVLPPPDTIRSYHVDHRSVASLRAALYAVRDSFREIVVKTKPAGEFAAGRRVPRLADLCSTIVGQNMEGEEDSPADAEEDSEEFSEMENIEKLYEIIPVQYRRSALLAHSLDIILRFPHHFTLLSILFDVCLQHDLYHESCVLLHLLLRAAVSSASGAGSVPLCHPANSNYLLDLCRKWRGADHPTSVFIRMLSTVLVEAPRSELWGCKALAKFTRELHSQDFQSLIDMASQIVSSLADVQVQEPQRSPTKHRTVGTKKSLLMDQLNVWLNYSSSFPPADSILEFLERCYQSGVHRNSSESLAATVACWATHFLPSASREIHPTIYRLLQDISPTVTTYSLLVRKCLDTKQAAAVKLQDSRTLLQGYAGCLRTNKLLVLEASLWACALRFVETSIGAYDSQHELSLYREELMDLVECAERRCFGSPSACQNGFSIGVGLGGKHAVLGPTRLSSRQKGQASP</sequence>
<dbReference type="OrthoDB" id="3158032at2759"/>
<dbReference type="EMBL" id="JACAZI010000004">
    <property type="protein sequence ID" value="KAF7362059.1"/>
    <property type="molecule type" value="Genomic_DNA"/>
</dbReference>
<evidence type="ECO:0000313" key="1">
    <source>
        <dbReference type="EMBL" id="KAF7362059.1"/>
    </source>
</evidence>